<dbReference type="InterPro" id="IPR036291">
    <property type="entry name" value="NAD(P)-bd_dom_sf"/>
</dbReference>
<keyword evidence="2 9" id="KW-0028">Amino-acid biosynthesis</keyword>
<comment type="catalytic activity">
    <reaction evidence="9">
        <text>shikimate + NADP(+) = 3-dehydroshikimate + NADPH + H(+)</text>
        <dbReference type="Rhea" id="RHEA:17737"/>
        <dbReference type="ChEBI" id="CHEBI:15378"/>
        <dbReference type="ChEBI" id="CHEBI:16630"/>
        <dbReference type="ChEBI" id="CHEBI:36208"/>
        <dbReference type="ChEBI" id="CHEBI:57783"/>
        <dbReference type="ChEBI" id="CHEBI:58349"/>
        <dbReference type="EC" id="1.1.1.25"/>
    </reaction>
</comment>
<evidence type="ECO:0000256" key="4">
    <source>
        <dbReference type="ARBA" id="ARBA00023002"/>
    </source>
</evidence>
<evidence type="ECO:0000259" key="11">
    <source>
        <dbReference type="Pfam" id="PF18317"/>
    </source>
</evidence>
<evidence type="ECO:0000256" key="9">
    <source>
        <dbReference type="HAMAP-Rule" id="MF_00222"/>
    </source>
</evidence>
<comment type="catalytic activity">
    <reaction evidence="6">
        <text>L-quinate + NAD(+) = 3-dehydroquinate + NADH + H(+)</text>
        <dbReference type="Rhea" id="RHEA:22364"/>
        <dbReference type="ChEBI" id="CHEBI:15378"/>
        <dbReference type="ChEBI" id="CHEBI:29751"/>
        <dbReference type="ChEBI" id="CHEBI:32364"/>
        <dbReference type="ChEBI" id="CHEBI:57540"/>
        <dbReference type="ChEBI" id="CHEBI:57945"/>
        <dbReference type="EC" id="1.1.1.24"/>
    </reaction>
</comment>
<name>A0A1X6WNM1_9ENTE</name>
<dbReference type="SUPFAM" id="SSF53223">
    <property type="entry name" value="Aminoacid dehydrogenase-like, N-terminal domain"/>
    <property type="match status" value="1"/>
</dbReference>
<keyword evidence="13" id="KW-1185">Reference proteome</keyword>
<evidence type="ECO:0000259" key="10">
    <source>
        <dbReference type="Pfam" id="PF08501"/>
    </source>
</evidence>
<dbReference type="GO" id="GO:0004764">
    <property type="term" value="F:shikimate 3-dehydrogenase (NADP+) activity"/>
    <property type="evidence" value="ECO:0007669"/>
    <property type="project" value="UniProtKB-UniRule"/>
</dbReference>
<evidence type="ECO:0000313" key="13">
    <source>
        <dbReference type="Proteomes" id="UP000195918"/>
    </source>
</evidence>
<dbReference type="PANTHER" id="PTHR21089">
    <property type="entry name" value="SHIKIMATE DEHYDROGENASE"/>
    <property type="match status" value="1"/>
</dbReference>
<dbReference type="InterPro" id="IPR011342">
    <property type="entry name" value="Shikimate_DH"/>
</dbReference>
<organism evidence="12 13">
    <name type="scientific">Vagococcus fluvialis bH819</name>
    <dbReference type="NCBI Taxonomy" id="1255619"/>
    <lineage>
        <taxon>Bacteria</taxon>
        <taxon>Bacillati</taxon>
        <taxon>Bacillota</taxon>
        <taxon>Bacilli</taxon>
        <taxon>Lactobacillales</taxon>
        <taxon>Enterococcaceae</taxon>
        <taxon>Vagococcus</taxon>
    </lineage>
</organism>
<dbReference type="InterPro" id="IPR022893">
    <property type="entry name" value="Shikimate_DH_fam"/>
</dbReference>
<keyword evidence="4 9" id="KW-0560">Oxidoreductase</keyword>
<evidence type="ECO:0000256" key="7">
    <source>
        <dbReference type="ARBA" id="ARBA00052329"/>
    </source>
</evidence>
<evidence type="ECO:0000256" key="8">
    <source>
        <dbReference type="ARBA" id="ARBA00060613"/>
    </source>
</evidence>
<comment type="function">
    <text evidence="9">Involved in the biosynthesis of the chorismate, which leads to the biosynthesis of aromatic amino acids. Catalyzes the reversible NADPH linked reduction of 3-dehydroshikimate (DHSA) to yield shikimate (SA).</text>
</comment>
<dbReference type="PANTHER" id="PTHR21089:SF1">
    <property type="entry name" value="BIFUNCTIONAL 3-DEHYDROQUINATE DEHYDRATASE_SHIKIMATE DEHYDROGENASE, CHLOROPLASTIC"/>
    <property type="match status" value="1"/>
</dbReference>
<dbReference type="GO" id="GO:0019632">
    <property type="term" value="P:shikimate metabolic process"/>
    <property type="evidence" value="ECO:0007669"/>
    <property type="project" value="InterPro"/>
</dbReference>
<dbReference type="AlphaFoldDB" id="A0A1X6WNM1"/>
<feature type="active site" description="Proton acceptor" evidence="9">
    <location>
        <position position="73"/>
    </location>
</feature>
<dbReference type="Gene3D" id="3.40.50.720">
    <property type="entry name" value="NAD(P)-binding Rossmann-like Domain"/>
    <property type="match status" value="1"/>
</dbReference>
<dbReference type="CDD" id="cd01065">
    <property type="entry name" value="NAD_bind_Shikimate_DH"/>
    <property type="match status" value="1"/>
</dbReference>
<dbReference type="SUPFAM" id="SSF51735">
    <property type="entry name" value="NAD(P)-binding Rossmann-fold domains"/>
    <property type="match status" value="1"/>
</dbReference>
<dbReference type="InterPro" id="IPR013708">
    <property type="entry name" value="Shikimate_DH-bd_N"/>
</dbReference>
<comment type="catalytic activity">
    <reaction evidence="7">
        <text>shikimate + NAD(+) = 3-dehydroshikimate + NADH + H(+)</text>
        <dbReference type="Rhea" id="RHEA:17741"/>
        <dbReference type="ChEBI" id="CHEBI:15378"/>
        <dbReference type="ChEBI" id="CHEBI:16630"/>
        <dbReference type="ChEBI" id="CHEBI:36208"/>
        <dbReference type="ChEBI" id="CHEBI:57540"/>
        <dbReference type="ChEBI" id="CHEBI:57945"/>
    </reaction>
</comment>
<dbReference type="FunFam" id="3.40.50.720:FF:000086">
    <property type="entry name" value="Quinate/shikimate dehydrogenase"/>
    <property type="match status" value="1"/>
</dbReference>
<protein>
    <recommendedName>
        <fullName evidence="9">Shikimate dehydrogenase (NADP(+))</fullName>
        <shortName evidence="9">SDH</shortName>
        <ecNumber evidence="9">1.1.1.25</ecNumber>
    </recommendedName>
</protein>
<dbReference type="Proteomes" id="UP000195918">
    <property type="component" value="Unassembled WGS sequence"/>
</dbReference>
<dbReference type="UniPathway" id="UPA00053">
    <property type="reaction ID" value="UER00087"/>
</dbReference>
<comment type="pathway">
    <text evidence="1 9">Metabolic intermediate biosynthesis; chorismate biosynthesis; chorismate from D-erythrose 4-phosphate and phosphoenolpyruvate: step 4/7.</text>
</comment>
<dbReference type="RefSeq" id="WP_086951542.1">
    <property type="nucleotide sequence ID" value="NZ_FWFD01000009.1"/>
</dbReference>
<evidence type="ECO:0000256" key="5">
    <source>
        <dbReference type="ARBA" id="ARBA00023141"/>
    </source>
</evidence>
<dbReference type="GO" id="GO:0050661">
    <property type="term" value="F:NADP binding"/>
    <property type="evidence" value="ECO:0007669"/>
    <property type="project" value="InterPro"/>
</dbReference>
<dbReference type="InterPro" id="IPR046346">
    <property type="entry name" value="Aminoacid_DH-like_N_sf"/>
</dbReference>
<evidence type="ECO:0000256" key="2">
    <source>
        <dbReference type="ARBA" id="ARBA00022605"/>
    </source>
</evidence>
<dbReference type="EMBL" id="FWFD01000009">
    <property type="protein sequence ID" value="SLM85914.1"/>
    <property type="molecule type" value="Genomic_DNA"/>
</dbReference>
<dbReference type="Pfam" id="PF08501">
    <property type="entry name" value="Shikimate_dh_N"/>
    <property type="match status" value="1"/>
</dbReference>
<feature type="binding site" evidence="9">
    <location>
        <position position="94"/>
    </location>
    <ligand>
        <name>shikimate</name>
        <dbReference type="ChEBI" id="CHEBI:36208"/>
    </ligand>
</feature>
<feature type="binding site" evidence="9">
    <location>
        <position position="233"/>
    </location>
    <ligand>
        <name>NADP(+)</name>
        <dbReference type="ChEBI" id="CHEBI:58349"/>
    </ligand>
</feature>
<dbReference type="HAMAP" id="MF_00222">
    <property type="entry name" value="Shikimate_DH_AroE"/>
    <property type="match status" value="1"/>
</dbReference>
<dbReference type="GO" id="GO:0009423">
    <property type="term" value="P:chorismate biosynthetic process"/>
    <property type="evidence" value="ECO:0007669"/>
    <property type="project" value="UniProtKB-UniRule"/>
</dbReference>
<gene>
    <name evidence="9" type="primary">aroE</name>
    <name evidence="12" type="ORF">FM121_07415</name>
</gene>
<feature type="binding site" evidence="9">
    <location>
        <position position="109"/>
    </location>
    <ligand>
        <name>shikimate</name>
        <dbReference type="ChEBI" id="CHEBI:36208"/>
    </ligand>
</feature>
<feature type="binding site" evidence="9">
    <location>
        <position position="235"/>
    </location>
    <ligand>
        <name>shikimate</name>
        <dbReference type="ChEBI" id="CHEBI:36208"/>
    </ligand>
</feature>
<keyword evidence="3 9" id="KW-0521">NADP</keyword>
<reference evidence="13" key="1">
    <citation type="submission" date="2017-02" db="EMBL/GenBank/DDBJ databases">
        <authorList>
            <person name="Dridi B."/>
        </authorList>
    </citation>
    <scope>NUCLEOTIDE SEQUENCE [LARGE SCALE GENOMIC DNA]</scope>
    <source>
        <strain evidence="13">bH819</strain>
    </source>
</reference>
<comment type="caution">
    <text evidence="9">Lacks conserved residue(s) required for the propagation of feature annotation.</text>
</comment>
<dbReference type="Pfam" id="PF18317">
    <property type="entry name" value="SDH_C"/>
    <property type="match status" value="1"/>
</dbReference>
<proteinExistence type="inferred from homology"/>
<dbReference type="OrthoDB" id="9792692at2"/>
<evidence type="ECO:0000256" key="6">
    <source>
        <dbReference type="ARBA" id="ARBA00051639"/>
    </source>
</evidence>
<feature type="binding site" evidence="9">
    <location>
        <begin position="22"/>
        <end position="24"/>
    </location>
    <ligand>
        <name>shikimate</name>
        <dbReference type="ChEBI" id="CHEBI:36208"/>
    </ligand>
</feature>
<comment type="similarity">
    <text evidence="9">Belongs to the shikimate dehydrogenase family.</text>
</comment>
<dbReference type="InterPro" id="IPR041121">
    <property type="entry name" value="SDH_C"/>
</dbReference>
<feature type="binding site" evidence="9">
    <location>
        <position position="69"/>
    </location>
    <ligand>
        <name>shikimate</name>
        <dbReference type="ChEBI" id="CHEBI:36208"/>
    </ligand>
</feature>
<dbReference type="GO" id="GO:0052734">
    <property type="term" value="F:shikimate 3-dehydrogenase (NAD+) activity"/>
    <property type="evidence" value="ECO:0007669"/>
    <property type="project" value="RHEA"/>
</dbReference>
<dbReference type="GO" id="GO:0030266">
    <property type="term" value="F:quinate 3-dehydrogenase (NAD+) activity"/>
    <property type="evidence" value="ECO:0007669"/>
    <property type="project" value="UniProtKB-EC"/>
</dbReference>
<accession>A0A1X6WNM1</accession>
<evidence type="ECO:0000256" key="1">
    <source>
        <dbReference type="ARBA" id="ARBA00004871"/>
    </source>
</evidence>
<feature type="domain" description="Shikimate dehydrogenase substrate binding N-terminal" evidence="10">
    <location>
        <begin position="14"/>
        <end position="96"/>
    </location>
</feature>
<dbReference type="NCBIfam" id="TIGR00507">
    <property type="entry name" value="aroE"/>
    <property type="match status" value="1"/>
</dbReference>
<comment type="pathway">
    <text evidence="8">Aromatic compound metabolism; 3,4-dihydroxybenzoate biosynthesis; 3-dehydroquinate from D-quinate (NAD(+) route).</text>
</comment>
<dbReference type="EC" id="1.1.1.25" evidence="9"/>
<keyword evidence="5 9" id="KW-0057">Aromatic amino acid biosynthesis</keyword>
<dbReference type="Gene3D" id="3.40.50.10860">
    <property type="entry name" value="Leucine Dehydrogenase, chain A, domain 1"/>
    <property type="match status" value="1"/>
</dbReference>
<evidence type="ECO:0000313" key="12">
    <source>
        <dbReference type="EMBL" id="SLM85914.1"/>
    </source>
</evidence>
<dbReference type="GO" id="GO:0008652">
    <property type="term" value="P:amino acid biosynthetic process"/>
    <property type="evidence" value="ECO:0007669"/>
    <property type="project" value="UniProtKB-KW"/>
</dbReference>
<sequence length="296" mass="32928">MEDYISGYTRLAGVIANPIKHSLSPRIHNTAYSLTQTNAVYLAFETTESDFEKVMASVKALDMLGVNISMPYKKKAYQMCDELSPVAKLIGVVNTVVQKNKLLYGHNTDGLGFIKSLEEQDVMIKNKTMTILGAGGASRAIICQCALDGISEINVFKRKNETFETVAHELKEIADKTETIIRVFDYADTTELIQKIKESQILVNATQIGMGDSCELPISQINAITPEHIVVDLIYHPLETQFLKEAKKQNAVTINGLGMLIYQAAIAFELMTNKKMPVKEIKHILLSELNEKGKNK</sequence>
<feature type="binding site" evidence="9">
    <location>
        <begin position="133"/>
        <end position="137"/>
    </location>
    <ligand>
        <name>NADP(+)</name>
        <dbReference type="ChEBI" id="CHEBI:58349"/>
    </ligand>
</feature>
<feature type="binding site" evidence="9">
    <location>
        <position position="256"/>
    </location>
    <ligand>
        <name>NADP(+)</name>
        <dbReference type="ChEBI" id="CHEBI:58349"/>
    </ligand>
</feature>
<dbReference type="GO" id="GO:0009073">
    <property type="term" value="P:aromatic amino acid family biosynthetic process"/>
    <property type="evidence" value="ECO:0007669"/>
    <property type="project" value="UniProtKB-KW"/>
</dbReference>
<comment type="subunit">
    <text evidence="9">Homodimer.</text>
</comment>
<feature type="binding site" evidence="9">
    <location>
        <position position="263"/>
    </location>
    <ligand>
        <name>shikimate</name>
        <dbReference type="ChEBI" id="CHEBI:36208"/>
    </ligand>
</feature>
<evidence type="ECO:0000256" key="3">
    <source>
        <dbReference type="ARBA" id="ARBA00022857"/>
    </source>
</evidence>
<feature type="domain" description="SDH C-terminal" evidence="11">
    <location>
        <begin position="256"/>
        <end position="285"/>
    </location>
</feature>